<dbReference type="InterPro" id="IPR006311">
    <property type="entry name" value="TAT_signal"/>
</dbReference>
<dbReference type="NCBIfam" id="TIGR01409">
    <property type="entry name" value="TAT_signal_seq"/>
    <property type="match status" value="1"/>
</dbReference>
<sequence>MAITRRRFIKTVTLSGASFAASSGIFFPKPVNSYSTNYVLSRDGKADGIFRNFVDAEIARKPSPTLPADTDPAIVSAVKSVQNQFTQRAYTQKQTPFGLRRDGVNSPLWGRQKQEDVGPNSGFGTVQIVENYVTPIAFTGATTAGIDRAIQVLGKDQRLSAVELDNALIPVREQFEDWGTWLGDVDPKTGQILGTSLASYETRSGSVTRRYEIIKPGRGGFGEITLFVDAGGEFKSNLKIRVDFA</sequence>
<name>A0A9E3H9R9_9NOST</name>
<comment type="caution">
    <text evidence="2">The sequence shown here is derived from an EMBL/GenBank/DDBJ whole genome shotgun (WGS) entry which is preliminary data.</text>
</comment>
<evidence type="ECO:0000313" key="2">
    <source>
        <dbReference type="EMBL" id="MBW4433321.1"/>
    </source>
</evidence>
<dbReference type="EMBL" id="JAHHHW010000102">
    <property type="protein sequence ID" value="MBW4433321.1"/>
    <property type="molecule type" value="Genomic_DNA"/>
</dbReference>
<feature type="signal peptide" evidence="1">
    <location>
        <begin position="1"/>
        <end position="20"/>
    </location>
</feature>
<accession>A0A9E3H9R9</accession>
<feature type="chain" id="PRO_5039504653" evidence="1">
    <location>
        <begin position="21"/>
        <end position="245"/>
    </location>
</feature>
<reference evidence="2" key="2">
    <citation type="journal article" date="2022" name="Microbiol. Resour. Announc.">
        <title>Metagenome Sequencing to Explore Phylogenomics of Terrestrial Cyanobacteria.</title>
        <authorList>
            <person name="Ward R.D."/>
            <person name="Stajich J.E."/>
            <person name="Johansen J.R."/>
            <person name="Huntemann M."/>
            <person name="Clum A."/>
            <person name="Foster B."/>
            <person name="Foster B."/>
            <person name="Roux S."/>
            <person name="Palaniappan K."/>
            <person name="Varghese N."/>
            <person name="Mukherjee S."/>
            <person name="Reddy T.B.K."/>
            <person name="Daum C."/>
            <person name="Copeland A."/>
            <person name="Chen I.A."/>
            <person name="Ivanova N.N."/>
            <person name="Kyrpides N.C."/>
            <person name="Shapiro N."/>
            <person name="Eloe-Fadrosh E.A."/>
            <person name="Pietrasiak N."/>
        </authorList>
    </citation>
    <scope>NUCLEOTIDE SEQUENCE</scope>
    <source>
        <strain evidence="2">HA4357-MV3</strain>
    </source>
</reference>
<protein>
    <submittedName>
        <fullName evidence="2">Twin-arginine translocation signal domain-containing protein</fullName>
    </submittedName>
</protein>
<evidence type="ECO:0000256" key="1">
    <source>
        <dbReference type="SAM" id="SignalP"/>
    </source>
</evidence>
<dbReference type="InterPro" id="IPR019546">
    <property type="entry name" value="TAT_signal_bac_arc"/>
</dbReference>
<dbReference type="PROSITE" id="PS51318">
    <property type="entry name" value="TAT"/>
    <property type="match status" value="1"/>
</dbReference>
<proteinExistence type="predicted"/>
<organism evidence="2 3">
    <name type="scientific">Pelatocladus maniniholoensis HA4357-MV3</name>
    <dbReference type="NCBI Taxonomy" id="1117104"/>
    <lineage>
        <taxon>Bacteria</taxon>
        <taxon>Bacillati</taxon>
        <taxon>Cyanobacteriota</taxon>
        <taxon>Cyanophyceae</taxon>
        <taxon>Nostocales</taxon>
        <taxon>Nostocaceae</taxon>
        <taxon>Pelatocladus</taxon>
    </lineage>
</organism>
<dbReference type="Proteomes" id="UP000813215">
    <property type="component" value="Unassembled WGS sequence"/>
</dbReference>
<dbReference type="AlphaFoldDB" id="A0A9E3H9R9"/>
<keyword evidence="1" id="KW-0732">Signal</keyword>
<gene>
    <name evidence="2" type="ORF">KME28_16760</name>
</gene>
<reference evidence="2" key="1">
    <citation type="submission" date="2021-05" db="EMBL/GenBank/DDBJ databases">
        <authorList>
            <person name="Pietrasiak N."/>
            <person name="Ward R."/>
            <person name="Stajich J.E."/>
            <person name="Kurbessoian T."/>
        </authorList>
    </citation>
    <scope>NUCLEOTIDE SEQUENCE</scope>
    <source>
        <strain evidence="2">HA4357-MV3</strain>
    </source>
</reference>
<evidence type="ECO:0000313" key="3">
    <source>
        <dbReference type="Proteomes" id="UP000813215"/>
    </source>
</evidence>